<feature type="transmembrane region" description="Helical" evidence="1">
    <location>
        <begin position="99"/>
        <end position="117"/>
    </location>
</feature>
<proteinExistence type="predicted"/>
<dbReference type="RefSeq" id="WP_307260437.1">
    <property type="nucleotide sequence ID" value="NZ_JAUSVL010000001.1"/>
</dbReference>
<feature type="transmembrane region" description="Helical" evidence="1">
    <location>
        <begin position="129"/>
        <end position="148"/>
    </location>
</feature>
<comment type="caution">
    <text evidence="2">The sequence shown here is derived from an EMBL/GenBank/DDBJ whole genome shotgun (WGS) entry which is preliminary data.</text>
</comment>
<feature type="transmembrane region" description="Helical" evidence="1">
    <location>
        <begin position="154"/>
        <end position="174"/>
    </location>
</feature>
<name>A0AAE3VF61_9BACT</name>
<keyword evidence="1" id="KW-1133">Transmembrane helix</keyword>
<keyword evidence="3" id="KW-1185">Reference proteome</keyword>
<evidence type="ECO:0000256" key="1">
    <source>
        <dbReference type="SAM" id="Phobius"/>
    </source>
</evidence>
<feature type="transmembrane region" description="Helical" evidence="1">
    <location>
        <begin position="195"/>
        <end position="218"/>
    </location>
</feature>
<protein>
    <submittedName>
        <fullName evidence="2">Uncharacterized protein</fullName>
    </submittedName>
</protein>
<evidence type="ECO:0000313" key="2">
    <source>
        <dbReference type="EMBL" id="MDQ0289099.1"/>
    </source>
</evidence>
<evidence type="ECO:0000313" key="3">
    <source>
        <dbReference type="Proteomes" id="UP001238163"/>
    </source>
</evidence>
<dbReference type="Proteomes" id="UP001238163">
    <property type="component" value="Unassembled WGS sequence"/>
</dbReference>
<sequence length="487" mass="54256">MDNNWPWRRIVLTWVLAIACGYLSAFASGDSRAVIRAVIRACFLFAFLTAFLPMANRLRRRGDSGWWLVLTAAMGWGCLGNACAFLWLDSFALRLYWPLYILAGGVYHVLLYGAYLLGHKYQLRKVPLFLLLLLAACLGYVFLSLPFISSVEMLLGTILSSVNSVIVVPAYLLLLFTAMNGDAWQARVKARRRSILEVLAVLSLVLGFGFATMIGAAMNNVLRECEFMLRHHSSLEPLRGLQGRLRGKGSSMKAYDPDEKGWVPAVIDFIGACIPEVNTKTLMNDPPRDAVEKVTTSPDGNYVAELSTAAKETNTALQINNAATGEQLFRGPLTDLGYRHVLVWSDDSKMLVMFDSCETNNIVVCVQEDGSFSQQHIDGRLLGFVPSRKDLLIIKAGSVFRQQPSALPEELLQVPWLNAIPGMDCQTMTTTPDGHFLIMLCNQEHLLAPSQSLLIVANLSERTMCWLEVDTRDVTKYLVMEELPHEQ</sequence>
<dbReference type="AlphaFoldDB" id="A0AAE3VF61"/>
<feature type="transmembrane region" description="Helical" evidence="1">
    <location>
        <begin position="35"/>
        <end position="54"/>
    </location>
</feature>
<dbReference type="EMBL" id="JAUSVL010000001">
    <property type="protein sequence ID" value="MDQ0289099.1"/>
    <property type="molecule type" value="Genomic_DNA"/>
</dbReference>
<keyword evidence="1" id="KW-0812">Transmembrane</keyword>
<organism evidence="2 3">
    <name type="scientific">Oligosphaera ethanolica</name>
    <dbReference type="NCBI Taxonomy" id="760260"/>
    <lineage>
        <taxon>Bacteria</taxon>
        <taxon>Pseudomonadati</taxon>
        <taxon>Lentisphaerota</taxon>
        <taxon>Oligosphaeria</taxon>
        <taxon>Oligosphaerales</taxon>
        <taxon>Oligosphaeraceae</taxon>
        <taxon>Oligosphaera</taxon>
    </lineage>
</organism>
<feature type="transmembrane region" description="Helical" evidence="1">
    <location>
        <begin position="66"/>
        <end position="87"/>
    </location>
</feature>
<keyword evidence="1" id="KW-0472">Membrane</keyword>
<gene>
    <name evidence="2" type="ORF">J3R75_001206</name>
</gene>
<accession>A0AAE3VF61</accession>
<reference evidence="2" key="1">
    <citation type="submission" date="2023-07" db="EMBL/GenBank/DDBJ databases">
        <title>Genomic Encyclopedia of Type Strains, Phase IV (KMG-IV): sequencing the most valuable type-strain genomes for metagenomic binning, comparative biology and taxonomic classification.</title>
        <authorList>
            <person name="Goeker M."/>
        </authorList>
    </citation>
    <scope>NUCLEOTIDE SEQUENCE</scope>
    <source>
        <strain evidence="2">DSM 24202</strain>
    </source>
</reference>